<dbReference type="Proteomes" id="UP000071859">
    <property type="component" value="Unassembled WGS sequence"/>
</dbReference>
<dbReference type="EMBL" id="FCOX02000004">
    <property type="protein sequence ID" value="SAK53390.1"/>
    <property type="molecule type" value="Genomic_DNA"/>
</dbReference>
<keyword evidence="1" id="KW-0472">Membrane</keyword>
<gene>
    <name evidence="2" type="ORF">AWB78_01321</name>
</gene>
<evidence type="ECO:0000313" key="2">
    <source>
        <dbReference type="EMBL" id="SAK53390.1"/>
    </source>
</evidence>
<sequence>MTIATPDAMGVVFVVVWTALCFGAMAALSMRGL</sequence>
<comment type="caution">
    <text evidence="2">The sequence shown here is derived from an EMBL/GenBank/DDBJ whole genome shotgun (WGS) entry which is preliminary data.</text>
</comment>
<accession>A0A158A6I6</accession>
<keyword evidence="3" id="KW-1185">Reference proteome</keyword>
<proteinExistence type="predicted"/>
<organism evidence="2 3">
    <name type="scientific">Caballeronia calidae</name>
    <dbReference type="NCBI Taxonomy" id="1777139"/>
    <lineage>
        <taxon>Bacteria</taxon>
        <taxon>Pseudomonadati</taxon>
        <taxon>Pseudomonadota</taxon>
        <taxon>Betaproteobacteria</taxon>
        <taxon>Burkholderiales</taxon>
        <taxon>Burkholderiaceae</taxon>
        <taxon>Caballeronia</taxon>
    </lineage>
</organism>
<protein>
    <submittedName>
        <fullName evidence="2">Uncharacterized protein</fullName>
    </submittedName>
</protein>
<evidence type="ECO:0000313" key="3">
    <source>
        <dbReference type="Proteomes" id="UP000071859"/>
    </source>
</evidence>
<name>A0A158A6I6_9BURK</name>
<dbReference type="AlphaFoldDB" id="A0A158A6I6"/>
<keyword evidence="1" id="KW-1133">Transmembrane helix</keyword>
<keyword evidence="1" id="KW-0812">Transmembrane</keyword>
<reference evidence="2" key="1">
    <citation type="submission" date="2016-01" db="EMBL/GenBank/DDBJ databases">
        <authorList>
            <person name="Peeters C."/>
        </authorList>
    </citation>
    <scope>NUCLEOTIDE SEQUENCE</scope>
    <source>
        <strain evidence="2">LMG 29321</strain>
    </source>
</reference>
<feature type="transmembrane region" description="Helical" evidence="1">
    <location>
        <begin position="12"/>
        <end position="30"/>
    </location>
</feature>
<evidence type="ECO:0000256" key="1">
    <source>
        <dbReference type="SAM" id="Phobius"/>
    </source>
</evidence>